<feature type="domain" description="VWFA" evidence="2">
    <location>
        <begin position="320"/>
        <end position="483"/>
    </location>
</feature>
<evidence type="ECO:0000259" key="2">
    <source>
        <dbReference type="SMART" id="SM00327"/>
    </source>
</evidence>
<reference evidence="3" key="1">
    <citation type="journal article" date="2018" name="Genome Biol.">
        <title>SKESA: strategic k-mer extension for scrupulous assemblies.</title>
        <authorList>
            <person name="Souvorov A."/>
            <person name="Agarwala R."/>
            <person name="Lipman D.J."/>
        </authorList>
    </citation>
    <scope>NUCLEOTIDE SEQUENCE</scope>
    <source>
        <strain evidence="3">OLC2673_Aeromonas</strain>
    </source>
</reference>
<dbReference type="PANTHER" id="PTHR36846:SF1">
    <property type="entry name" value="PROTEIN VIAA"/>
    <property type="match status" value="1"/>
</dbReference>
<organism evidence="3 4">
    <name type="scientific">Aeromonas hydrophila</name>
    <dbReference type="NCBI Taxonomy" id="644"/>
    <lineage>
        <taxon>Bacteria</taxon>
        <taxon>Pseudomonadati</taxon>
        <taxon>Pseudomonadota</taxon>
        <taxon>Gammaproteobacteria</taxon>
        <taxon>Aeromonadales</taxon>
        <taxon>Aeromonadaceae</taxon>
        <taxon>Aeromonas</taxon>
    </lineage>
</organism>
<feature type="coiled-coil region" evidence="1">
    <location>
        <begin position="133"/>
        <end position="167"/>
    </location>
</feature>
<evidence type="ECO:0000313" key="4">
    <source>
        <dbReference type="Proteomes" id="UP000859505"/>
    </source>
</evidence>
<reference evidence="3" key="2">
    <citation type="submission" date="2020-01" db="EMBL/GenBank/DDBJ databases">
        <authorList>
            <consortium name="NCBI Pathogen Detection Project"/>
        </authorList>
    </citation>
    <scope>NUCLEOTIDE SEQUENCE</scope>
    <source>
        <strain evidence="3">OLC2673_Aeromonas</strain>
    </source>
</reference>
<dbReference type="InterPro" id="IPR036465">
    <property type="entry name" value="vWFA_dom_sf"/>
</dbReference>
<dbReference type="Pfam" id="PF05762">
    <property type="entry name" value="VWA_CoxE"/>
    <property type="match status" value="1"/>
</dbReference>
<dbReference type="AlphaFoldDB" id="A0AAD3YM52"/>
<dbReference type="InterPro" id="IPR008912">
    <property type="entry name" value="Uncharacterised_CoxE"/>
</dbReference>
<dbReference type="GO" id="GO:0005829">
    <property type="term" value="C:cytosol"/>
    <property type="evidence" value="ECO:0007669"/>
    <property type="project" value="TreeGrafter"/>
</dbReference>
<evidence type="ECO:0000256" key="1">
    <source>
        <dbReference type="SAM" id="Coils"/>
    </source>
</evidence>
<accession>A0AAD3YM52</accession>
<dbReference type="NCBIfam" id="NF008230">
    <property type="entry name" value="PRK10997.1"/>
    <property type="match status" value="1"/>
</dbReference>
<dbReference type="Gene3D" id="3.40.50.410">
    <property type="entry name" value="von Willebrand factor, type A domain"/>
    <property type="match status" value="1"/>
</dbReference>
<dbReference type="SUPFAM" id="SSF53300">
    <property type="entry name" value="vWA-like"/>
    <property type="match status" value="1"/>
</dbReference>
<dbReference type="Proteomes" id="UP000859505">
    <property type="component" value="Unassembled WGS sequence"/>
</dbReference>
<evidence type="ECO:0000313" key="3">
    <source>
        <dbReference type="EMBL" id="HAT6346865.1"/>
    </source>
</evidence>
<dbReference type="EMBL" id="DACTUL010000080">
    <property type="protein sequence ID" value="HAT6346865.1"/>
    <property type="molecule type" value="Genomic_DNA"/>
</dbReference>
<dbReference type="PANTHER" id="PTHR36846">
    <property type="entry name" value="PROTEIN VIAA"/>
    <property type="match status" value="1"/>
</dbReference>
<dbReference type="CDD" id="cd01462">
    <property type="entry name" value="VWA_YIEM_type"/>
    <property type="match status" value="1"/>
</dbReference>
<gene>
    <name evidence="3" type="primary">viaA</name>
    <name evidence="3" type="ORF">JAJ28_004686</name>
</gene>
<proteinExistence type="predicted"/>
<keyword evidence="1" id="KW-0175">Coiled coil</keyword>
<dbReference type="RefSeq" id="WP_408790723.1">
    <property type="nucleotide sequence ID" value="NZ_JBGWTT010000007.1"/>
</dbReference>
<comment type="caution">
    <text evidence="3">The sequence shown here is derived from an EMBL/GenBank/DDBJ whole genome shotgun (WGS) entry which is preliminary data.</text>
</comment>
<name>A0AAD3YM52_AERHY</name>
<dbReference type="InterPro" id="IPR002035">
    <property type="entry name" value="VWF_A"/>
</dbReference>
<protein>
    <submittedName>
        <fullName evidence="3">ATPase RavA stimulator ViaA</fullName>
    </submittedName>
</protein>
<sequence length="484" mass="54857">MLEIGMMDLGLLIGEGELAGEMALLLASTPKISEFIKRSPLQGKLLKKRIRRWSEQLGEEMRHKPVPVALEQEYRLYQAHKGLPLAELMGRLPALLDGLEQYSPFAGEARSLVRQLMAHPTDSQRQLLIEKWRTSLVGSLLQLQQQIAEAEREKQRQEIEDQLLASRTLADALDPNQISAGGLWDLAQGSWHKRSLVLVKQYARMLQREPLLAEIANLLGRSQQDNRANDSPVPPVQVHELEEVQTDDVPDDLVGIHPASDLMRLLPSEAVMLALPELELEFYRRYLERRLLSYQSRGTLPRQRIMLRTPELGGRQLQQRGPFIVCIDTSGSMGGYPEECAKALFLALLKVAMDEKRGCYLMLFSTEVATLEITADTGLDKAERFLSMSFHGGTDLVPCLEKALIKLDDPAFAKADVLVISDFIAQSLPHSLLDRMNRQRKQQTRFHAVAMSRHAKPALLRVFDNSWLLDCGLRGRLLRRWQKN</sequence>
<dbReference type="SMART" id="SM00327">
    <property type="entry name" value="VWA"/>
    <property type="match status" value="1"/>
</dbReference>